<accession>K6YCE0</accession>
<reference evidence="2" key="1">
    <citation type="journal article" date="2014" name="Environ. Microbiol.">
        <title>Comparative genomics of the marine bacterial genus Glaciecola reveals the high degree of genomic diversity and genomic characteristic for cold adaptation.</title>
        <authorList>
            <person name="Qin Q.L."/>
            <person name="Xie B.B."/>
            <person name="Yu Y."/>
            <person name="Shu Y.L."/>
            <person name="Rong J.C."/>
            <person name="Zhang Y.J."/>
            <person name="Zhao D.L."/>
            <person name="Chen X.L."/>
            <person name="Zhang X.Y."/>
            <person name="Chen B."/>
            <person name="Zhou B.C."/>
            <person name="Zhang Y.Z."/>
        </authorList>
    </citation>
    <scope>NUCLEOTIDE SEQUENCE [LARGE SCALE GENOMIC DNA]</scope>
    <source>
        <strain evidence="2">ACAM 615</strain>
    </source>
</reference>
<dbReference type="AlphaFoldDB" id="K6YCE0"/>
<keyword evidence="2" id="KW-1185">Reference proteome</keyword>
<sequence length="286" mass="31745">MFGIFKKKEKNLVKLAIQRDGLEAASLGFAKQIITRISDTEVAYQFVLEELDAARQGNESAIAFVNQSGIEESEYIGAMSRSFEAVDGADGPQQMMLMICMHLQDDTDSMVKLRTKIADHIMQSFGFGRFSKADKPGAQFVLKTSVQKVDQSEYGQFVQINNDLGKFVEDKPELPPEVMMAYGYARRFAVAGMFAQGVVDSGLVNHVKLIFKSLQQSTGLTKEFQNNAAQESLDLINSYFDGIELNLMDLGKLCHSVESGTLNPDTTDYVPSPTDIMQKLKYGKSQ</sequence>
<name>K6YCE0_9ALTE</name>
<proteinExistence type="predicted"/>
<dbReference type="EMBL" id="BAEQ01000055">
    <property type="protein sequence ID" value="GAC30399.1"/>
    <property type="molecule type" value="Genomic_DNA"/>
</dbReference>
<dbReference type="Proteomes" id="UP000006251">
    <property type="component" value="Unassembled WGS sequence"/>
</dbReference>
<gene>
    <name evidence="1" type="ORF">GPAL_3553</name>
</gene>
<dbReference type="STRING" id="1121922.GCA_000428905_00905"/>
<evidence type="ECO:0000313" key="2">
    <source>
        <dbReference type="Proteomes" id="UP000006251"/>
    </source>
</evidence>
<dbReference type="OrthoDB" id="981968at2"/>
<evidence type="ECO:0000313" key="1">
    <source>
        <dbReference type="EMBL" id="GAC30399.1"/>
    </source>
</evidence>
<dbReference type="RefSeq" id="WP_006014423.1">
    <property type="nucleotide sequence ID" value="NZ_BAEQ01000055.1"/>
</dbReference>
<protein>
    <submittedName>
        <fullName evidence="1">Uncharacterized protein</fullName>
    </submittedName>
</protein>
<comment type="caution">
    <text evidence="1">The sequence shown here is derived from an EMBL/GenBank/DDBJ whole genome shotgun (WGS) entry which is preliminary data.</text>
</comment>
<organism evidence="1 2">
    <name type="scientific">Brumicola pallidula DSM 14239 = ACAM 615</name>
    <dbReference type="NCBI Taxonomy" id="1121922"/>
    <lineage>
        <taxon>Bacteria</taxon>
        <taxon>Pseudomonadati</taxon>
        <taxon>Pseudomonadota</taxon>
        <taxon>Gammaproteobacteria</taxon>
        <taxon>Alteromonadales</taxon>
        <taxon>Alteromonadaceae</taxon>
        <taxon>Brumicola</taxon>
    </lineage>
</organism>